<dbReference type="EMBL" id="UARG01000017">
    <property type="protein sequence ID" value="SQA77157.1"/>
    <property type="molecule type" value="Genomic_DNA"/>
</dbReference>
<dbReference type="Proteomes" id="UP000249891">
    <property type="component" value="Unassembled WGS sequence"/>
</dbReference>
<feature type="domain" description="DUF695" evidence="1">
    <location>
        <begin position="8"/>
        <end position="140"/>
    </location>
</feature>
<dbReference type="SUPFAM" id="SSF89946">
    <property type="entry name" value="Hypothetical protein VC0424"/>
    <property type="match status" value="1"/>
</dbReference>
<evidence type="ECO:0000259" key="1">
    <source>
        <dbReference type="Pfam" id="PF05117"/>
    </source>
</evidence>
<dbReference type="AlphaFoldDB" id="A0A2X2RFC7"/>
<dbReference type="Pfam" id="PF05117">
    <property type="entry name" value="DUF695"/>
    <property type="match status" value="1"/>
</dbReference>
<gene>
    <name evidence="3" type="ORF">NCTC11546_00359</name>
</gene>
<feature type="domain" description="Regulator of ribonuclease activity B" evidence="2">
    <location>
        <begin position="149"/>
        <end position="253"/>
    </location>
</feature>
<sequence length="257" mass="29990">MQNIQIPENWTVYIGRLEDNPAVFRLNLGLEEIAPITQYPQSVRLTFELKEPDENGFSNNRERDFLYTIEDEEVMPLLNESDILAGIVTYQGTITWYFYTENTSGLEKRLQSVVTKHPDYSTQIKTTDDTDWKIYFEFLFPNIYEMQSIHNSNLQEHCEEAGDHTDQERPIEHWLYFQTEKDMNSAIAKAETLGFSVYNRGKIEPEEGEDPNEDLGYRLILSKVNSVDNIDPDTWDLIDLALDTHGKYDGWETVLVK</sequence>
<reference evidence="3 4" key="1">
    <citation type="submission" date="2018-06" db="EMBL/GenBank/DDBJ databases">
        <authorList>
            <consortium name="Pathogen Informatics"/>
            <person name="Doyle S."/>
        </authorList>
    </citation>
    <scope>NUCLEOTIDE SEQUENCE [LARGE SCALE GENOMIC DNA]</scope>
    <source>
        <strain evidence="3 4">NCTC11546</strain>
    </source>
</reference>
<dbReference type="InterPro" id="IPR036701">
    <property type="entry name" value="RraB-like_sf"/>
</dbReference>
<name>A0A2X2RFC7_CAPOC</name>
<protein>
    <submittedName>
        <fullName evidence="3">Uncharacterized protein conserved in bacteria</fullName>
    </submittedName>
</protein>
<evidence type="ECO:0000313" key="3">
    <source>
        <dbReference type="EMBL" id="SQA77157.1"/>
    </source>
</evidence>
<accession>A0A2X2RFC7</accession>
<proteinExistence type="predicted"/>
<organism evidence="3 4">
    <name type="scientific">Capnocytophaga ochracea</name>
    <dbReference type="NCBI Taxonomy" id="1018"/>
    <lineage>
        <taxon>Bacteria</taxon>
        <taxon>Pseudomonadati</taxon>
        <taxon>Bacteroidota</taxon>
        <taxon>Flavobacteriia</taxon>
        <taxon>Flavobacteriales</taxon>
        <taxon>Flavobacteriaceae</taxon>
        <taxon>Capnocytophaga</taxon>
    </lineage>
</organism>
<dbReference type="InterPro" id="IPR009671">
    <property type="entry name" value="RraB_dom"/>
</dbReference>
<dbReference type="RefSeq" id="WP_128090747.1">
    <property type="nucleotide sequence ID" value="NZ_UARG01000017.1"/>
</dbReference>
<evidence type="ECO:0000313" key="4">
    <source>
        <dbReference type="Proteomes" id="UP000249891"/>
    </source>
</evidence>
<dbReference type="InterPro" id="IPR016097">
    <property type="entry name" value="DUF695"/>
</dbReference>
<evidence type="ECO:0000259" key="2">
    <source>
        <dbReference type="Pfam" id="PF06877"/>
    </source>
</evidence>
<dbReference type="Gene3D" id="3.30.70.970">
    <property type="entry name" value="RraB-like"/>
    <property type="match status" value="1"/>
</dbReference>
<dbReference type="Pfam" id="PF06877">
    <property type="entry name" value="RraB"/>
    <property type="match status" value="1"/>
</dbReference>